<evidence type="ECO:0000313" key="11">
    <source>
        <dbReference type="EMBL" id="AUX09533.1"/>
    </source>
</evidence>
<dbReference type="InterPro" id="IPR026447">
    <property type="entry name" value="B12_SAM_Ta0216"/>
</dbReference>
<dbReference type="InterPro" id="IPR051198">
    <property type="entry name" value="BchE-like"/>
</dbReference>
<dbReference type="SFLD" id="SFLDG01082">
    <property type="entry name" value="B12-binding_domain_containing"/>
    <property type="match status" value="1"/>
</dbReference>
<dbReference type="CDD" id="cd02068">
    <property type="entry name" value="radical_SAM_B12_BD"/>
    <property type="match status" value="1"/>
</dbReference>
<evidence type="ECO:0000259" key="9">
    <source>
        <dbReference type="PROSITE" id="PS51332"/>
    </source>
</evidence>
<dbReference type="GO" id="GO:0046872">
    <property type="term" value="F:metal ion binding"/>
    <property type="evidence" value="ECO:0007669"/>
    <property type="project" value="UniProtKB-KW"/>
</dbReference>
<keyword evidence="7" id="KW-0408">Iron</keyword>
<gene>
    <name evidence="11" type="ORF">AArcSl_1907</name>
</gene>
<comment type="cofactor">
    <cofactor evidence="1">
        <name>[4Fe-4S] cluster</name>
        <dbReference type="ChEBI" id="CHEBI:49883"/>
    </cofactor>
</comment>
<dbReference type="KEGG" id="hdf:AArcSl_1907"/>
<keyword evidence="3" id="KW-0489">Methyltransferase</keyword>
<dbReference type="InterPro" id="IPR034466">
    <property type="entry name" value="Methyltransferase_Class_B"/>
</dbReference>
<name>A0A343TKB1_9EURY</name>
<feature type="domain" description="B12-binding" evidence="9">
    <location>
        <begin position="29"/>
        <end position="165"/>
    </location>
</feature>
<keyword evidence="12" id="KW-1185">Reference proteome</keyword>
<evidence type="ECO:0000256" key="4">
    <source>
        <dbReference type="ARBA" id="ARBA00022679"/>
    </source>
</evidence>
<proteinExistence type="inferred from homology"/>
<keyword evidence="6" id="KW-0479">Metal-binding</keyword>
<evidence type="ECO:0000256" key="5">
    <source>
        <dbReference type="ARBA" id="ARBA00022691"/>
    </source>
</evidence>
<dbReference type="InterPro" id="IPR058240">
    <property type="entry name" value="rSAM_sf"/>
</dbReference>
<evidence type="ECO:0000259" key="10">
    <source>
        <dbReference type="PROSITE" id="PS51918"/>
    </source>
</evidence>
<dbReference type="PANTHER" id="PTHR43409">
    <property type="entry name" value="ANAEROBIC MAGNESIUM-PROTOPORPHYRIN IX MONOMETHYL ESTER CYCLASE-RELATED"/>
    <property type="match status" value="1"/>
</dbReference>
<feature type="domain" description="Radical SAM core" evidence="10">
    <location>
        <begin position="221"/>
        <end position="454"/>
    </location>
</feature>
<dbReference type="SMART" id="SM00729">
    <property type="entry name" value="Elp3"/>
    <property type="match status" value="1"/>
</dbReference>
<keyword evidence="8" id="KW-0411">Iron-sulfur</keyword>
<dbReference type="SFLD" id="SFLDS00029">
    <property type="entry name" value="Radical_SAM"/>
    <property type="match status" value="1"/>
</dbReference>
<dbReference type="InterPro" id="IPR006638">
    <property type="entry name" value="Elp3/MiaA/NifB-like_rSAM"/>
</dbReference>
<evidence type="ECO:0000256" key="7">
    <source>
        <dbReference type="ARBA" id="ARBA00023004"/>
    </source>
</evidence>
<dbReference type="SFLD" id="SFLDF00326">
    <property type="entry name" value="5''-pyrrole_methytransferase"/>
    <property type="match status" value="1"/>
</dbReference>
<dbReference type="EMBL" id="CP025066">
    <property type="protein sequence ID" value="AUX09533.1"/>
    <property type="molecule type" value="Genomic_DNA"/>
</dbReference>
<dbReference type="CDD" id="cd01335">
    <property type="entry name" value="Radical_SAM"/>
    <property type="match status" value="1"/>
</dbReference>
<keyword evidence="5" id="KW-0949">S-adenosyl-L-methionine</keyword>
<dbReference type="SUPFAM" id="SSF102114">
    <property type="entry name" value="Radical SAM enzymes"/>
    <property type="match status" value="1"/>
</dbReference>
<evidence type="ECO:0000256" key="8">
    <source>
        <dbReference type="ARBA" id="ARBA00023014"/>
    </source>
</evidence>
<accession>A0A343TKB1</accession>
<keyword evidence="4" id="KW-0808">Transferase</keyword>
<evidence type="ECO:0000256" key="2">
    <source>
        <dbReference type="ARBA" id="ARBA00010854"/>
    </source>
</evidence>
<dbReference type="GO" id="GO:0051536">
    <property type="term" value="F:iron-sulfur cluster binding"/>
    <property type="evidence" value="ECO:0007669"/>
    <property type="project" value="UniProtKB-KW"/>
</dbReference>
<protein>
    <submittedName>
        <fullName evidence="11">Radical SAM domain protein</fullName>
    </submittedName>
</protein>
<dbReference type="RefSeq" id="WP_119818259.1">
    <property type="nucleotide sequence ID" value="NZ_CP025066.1"/>
</dbReference>
<dbReference type="GO" id="GO:0003824">
    <property type="term" value="F:catalytic activity"/>
    <property type="evidence" value="ECO:0007669"/>
    <property type="project" value="InterPro"/>
</dbReference>
<dbReference type="Gene3D" id="3.40.50.280">
    <property type="entry name" value="Cobalamin-binding domain"/>
    <property type="match status" value="1"/>
</dbReference>
<evidence type="ECO:0000313" key="12">
    <source>
        <dbReference type="Proteomes" id="UP000263012"/>
    </source>
</evidence>
<dbReference type="InterPro" id="IPR006158">
    <property type="entry name" value="Cobalamin-bd"/>
</dbReference>
<dbReference type="PROSITE" id="PS51332">
    <property type="entry name" value="B12_BINDING"/>
    <property type="match status" value="1"/>
</dbReference>
<dbReference type="Pfam" id="PF02310">
    <property type="entry name" value="B12-binding"/>
    <property type="match status" value="1"/>
</dbReference>
<dbReference type="GeneID" id="37878263"/>
<organism evidence="11 12">
    <name type="scientific">Halalkaliarchaeum desulfuricum</name>
    <dbReference type="NCBI Taxonomy" id="2055893"/>
    <lineage>
        <taxon>Archaea</taxon>
        <taxon>Methanobacteriati</taxon>
        <taxon>Methanobacteriota</taxon>
        <taxon>Stenosarchaea group</taxon>
        <taxon>Halobacteria</taxon>
        <taxon>Halobacteriales</taxon>
        <taxon>Haloferacaceae</taxon>
        <taxon>Halalkaliarchaeum</taxon>
    </lineage>
</organism>
<dbReference type="AlphaFoldDB" id="A0A343TKB1"/>
<evidence type="ECO:0000256" key="1">
    <source>
        <dbReference type="ARBA" id="ARBA00001966"/>
    </source>
</evidence>
<dbReference type="NCBIfam" id="TIGR04190">
    <property type="entry name" value="B12_SAM_Ta0216"/>
    <property type="match status" value="1"/>
</dbReference>
<dbReference type="Pfam" id="PF04055">
    <property type="entry name" value="Radical_SAM"/>
    <property type="match status" value="1"/>
</dbReference>
<dbReference type="PANTHER" id="PTHR43409:SF7">
    <property type="entry name" value="BLL1977 PROTEIN"/>
    <property type="match status" value="1"/>
</dbReference>
<sequence length="584" mass="66103">MPIKTPTVTFFHPPAVYDFRERPGFFGPISDVVPSSPIFEMYPVGLTSLADYLERHGYGTQIVNLAHKMLRDEDYSVESEIRRCRSSYVGIDLHWLPHAHGAIEIAKLVKEFHPDVPVILGGMSATYYHDELIEYPAVDYVIRGDSAEQPLVELVQALDGNGDLSSVPNLTYIDDDGAVVVNPLSWVPDSLDYTALPSYTYVIRSVMKYGGLQKVLPYQGWLESPVTMLLTSRGCSLNCVHCGGSNTCYRETFGRDRPAIRSAEKLADDVRSITSFSNGPIMVVNDIRIGGRETALTFLEYVEDIETSNEFVFELFWPGDREFYEAIDDAVSSWRLEFSPEGYSPTVRQHLGKFNGSLEEMETSMAEAYESGCESIDLFFLIGLPEQTPEEVLETVEYCDHLLDRFAGRTLKPFIAPLAPFLDPGSPGFENPEEYGYKTFCETFEDHRQQLLEPSWARILSYETEWMSREEIVAVTYEASRRLNEVKYKHGLIDEETFDSVNDRIEASETIVEEIERIAEKPPDQRELQLENLQEELVTDGSFSICGDNELETSWQNTGLKDAKTLAKLAVKIAATDLRQRMFG</sequence>
<dbReference type="Proteomes" id="UP000263012">
    <property type="component" value="Chromosome"/>
</dbReference>
<evidence type="ECO:0000256" key="6">
    <source>
        <dbReference type="ARBA" id="ARBA00022723"/>
    </source>
</evidence>
<evidence type="ECO:0000256" key="3">
    <source>
        <dbReference type="ARBA" id="ARBA00022603"/>
    </source>
</evidence>
<dbReference type="SUPFAM" id="SSF52242">
    <property type="entry name" value="Cobalamin (vitamin B12)-binding domain"/>
    <property type="match status" value="1"/>
</dbReference>
<dbReference type="GO" id="GO:0031419">
    <property type="term" value="F:cobalamin binding"/>
    <property type="evidence" value="ECO:0007669"/>
    <property type="project" value="InterPro"/>
</dbReference>
<dbReference type="SFLD" id="SFLDG01123">
    <property type="entry name" value="methyltransferase_(Class_B)"/>
    <property type="match status" value="1"/>
</dbReference>
<dbReference type="OrthoDB" id="2305at2157"/>
<comment type="similarity">
    <text evidence="2">Belongs to the methylamine corrinoid protein family.</text>
</comment>
<reference evidence="12" key="1">
    <citation type="submission" date="2017-11" db="EMBL/GenBank/DDBJ databases">
        <title>Phenotypic and genomic properties of facultatively anaerobic sulfur-reducing natronoarchaea from hypersaline soda lakes.</title>
        <authorList>
            <person name="Sorokin D.Y."/>
            <person name="Kublanov I.V."/>
            <person name="Roman P."/>
            <person name="Sinninghe Damste J.S."/>
            <person name="Golyshin P.N."/>
            <person name="Rojo D."/>
            <person name="Ciordia S."/>
            <person name="Mena M.D.C."/>
            <person name="Ferrer M."/>
            <person name="Messina E."/>
            <person name="Smedile F."/>
            <person name="La Spada G."/>
            <person name="La Cono V."/>
            <person name="Yakimov M.M."/>
        </authorList>
    </citation>
    <scope>NUCLEOTIDE SEQUENCE [LARGE SCALE GENOMIC DNA]</scope>
    <source>
        <strain evidence="12">AArc-Sl</strain>
    </source>
</reference>
<dbReference type="InterPro" id="IPR036724">
    <property type="entry name" value="Cobalamin-bd_sf"/>
</dbReference>
<dbReference type="InterPro" id="IPR007197">
    <property type="entry name" value="rSAM"/>
</dbReference>
<dbReference type="PROSITE" id="PS51918">
    <property type="entry name" value="RADICAL_SAM"/>
    <property type="match status" value="1"/>
</dbReference>